<sequence length="50" mass="5437">MKSVLLSVSKRDARETVTGHTAKVVIQYTVDAVRIAVCQCTLKMALGCIE</sequence>
<name>A0A930URA5_9PAST</name>
<protein>
    <submittedName>
        <fullName evidence="1">Uncharacterized protein</fullName>
    </submittedName>
</protein>
<proteinExistence type="predicted"/>
<dbReference type="AlphaFoldDB" id="A0A930URA5"/>
<evidence type="ECO:0000313" key="1">
    <source>
        <dbReference type="EMBL" id="MBF4102527.1"/>
    </source>
</evidence>
<reference evidence="1" key="1">
    <citation type="submission" date="2020-11" db="EMBL/GenBank/DDBJ databases">
        <title>Gallibacterium anatis 1637, full genome, WGS.</title>
        <authorList>
            <person name="Laishevtcev A.I."/>
            <person name="Yakimova E.A."/>
            <person name="Petkovich D."/>
            <person name="Stepanova T.V."/>
            <person name="Kalendr R.S."/>
            <person name="Rubalsky E.O."/>
            <person name="Zulkarneev E.R."/>
            <person name="Aleshkin A.V."/>
        </authorList>
    </citation>
    <scope>NUCLEOTIDE SEQUENCE</scope>
    <source>
        <strain evidence="1">1637</strain>
    </source>
</reference>
<accession>A0A930URA5</accession>
<organism evidence="1">
    <name type="scientific">Gallibacterium anatis</name>
    <dbReference type="NCBI Taxonomy" id="750"/>
    <lineage>
        <taxon>Bacteria</taxon>
        <taxon>Pseudomonadati</taxon>
        <taxon>Pseudomonadota</taxon>
        <taxon>Gammaproteobacteria</taxon>
        <taxon>Pasteurellales</taxon>
        <taxon>Pasteurellaceae</taxon>
        <taxon>Gallibacterium</taxon>
    </lineage>
</organism>
<comment type="caution">
    <text evidence="1">The sequence shown here is derived from an EMBL/GenBank/DDBJ whole genome shotgun (WGS) entry which is preliminary data.</text>
</comment>
<dbReference type="EMBL" id="JADION010000012">
    <property type="protein sequence ID" value="MBF4102527.1"/>
    <property type="molecule type" value="Genomic_DNA"/>
</dbReference>
<gene>
    <name evidence="1" type="ORF">INT80_05700</name>
</gene>